<sequence length="264" mass="29392">MDSGKLAELTTLLLVPVYLLQGKWVRFKTNKLPEPDGVRHGLVGSGKPLSVMIIGDSAGAGVGVAEQQDALSGQLSQALSQHHQVQWQLHAQDGDTSTQLVARLEQVEEFKADYVVISIGVNDVTKRTSSQQWLANLEAIISLLQTKFSAKHILFTAIPPIHQFPALPNPLRWWLGQRAFKLNHLLERNCKLHSKVHFESIPFPFEAKLMAADGFHPGKEAYHLWGKYMAQRISQLAQDELIQDGNSQDSIETGELNQPHLEVS</sequence>
<evidence type="ECO:0000259" key="1">
    <source>
        <dbReference type="Pfam" id="PF13472"/>
    </source>
</evidence>
<name>A0A411PKE3_9GAMM</name>
<keyword evidence="2" id="KW-0378">Hydrolase</keyword>
<accession>A0A411PKE3</accession>
<dbReference type="Pfam" id="PF13472">
    <property type="entry name" value="Lipase_GDSL_2"/>
    <property type="match status" value="1"/>
</dbReference>
<dbReference type="KEGG" id="smai:EXU30_15900"/>
<dbReference type="InterPro" id="IPR051532">
    <property type="entry name" value="Ester_Hydrolysis_Enzymes"/>
</dbReference>
<dbReference type="SUPFAM" id="SSF52266">
    <property type="entry name" value="SGNH hydrolase"/>
    <property type="match status" value="1"/>
</dbReference>
<evidence type="ECO:0000313" key="3">
    <source>
        <dbReference type="Proteomes" id="UP000291106"/>
    </source>
</evidence>
<dbReference type="InterPro" id="IPR036514">
    <property type="entry name" value="SGNH_hydro_sf"/>
</dbReference>
<dbReference type="Proteomes" id="UP000291106">
    <property type="component" value="Chromosome"/>
</dbReference>
<dbReference type="EMBL" id="CP036200">
    <property type="protein sequence ID" value="QBF83988.1"/>
    <property type="molecule type" value="Genomic_DNA"/>
</dbReference>
<reference evidence="2 3" key="1">
    <citation type="submission" date="2019-02" db="EMBL/GenBank/DDBJ databases">
        <title>Shewanella sp. D4-2 isolated from Dokdo Island.</title>
        <authorList>
            <person name="Baek K."/>
        </authorList>
    </citation>
    <scope>NUCLEOTIDE SEQUENCE [LARGE SCALE GENOMIC DNA]</scope>
    <source>
        <strain evidence="2 3">D4-2</strain>
    </source>
</reference>
<dbReference type="GO" id="GO:0016788">
    <property type="term" value="F:hydrolase activity, acting on ester bonds"/>
    <property type="evidence" value="ECO:0007669"/>
    <property type="project" value="UniProtKB-ARBA"/>
</dbReference>
<dbReference type="InterPro" id="IPR013830">
    <property type="entry name" value="SGNH_hydro"/>
</dbReference>
<dbReference type="AlphaFoldDB" id="A0A411PKE3"/>
<evidence type="ECO:0000313" key="2">
    <source>
        <dbReference type="EMBL" id="QBF83988.1"/>
    </source>
</evidence>
<proteinExistence type="predicted"/>
<dbReference type="Gene3D" id="3.40.50.1110">
    <property type="entry name" value="SGNH hydrolase"/>
    <property type="match status" value="1"/>
</dbReference>
<dbReference type="RefSeq" id="WP_130601649.1">
    <property type="nucleotide sequence ID" value="NZ_CP036200.1"/>
</dbReference>
<protein>
    <submittedName>
        <fullName evidence="2">SGNH/GDSL hydrolase family protein</fullName>
    </submittedName>
</protein>
<feature type="domain" description="SGNH hydrolase-type esterase" evidence="1">
    <location>
        <begin position="54"/>
        <end position="223"/>
    </location>
</feature>
<gene>
    <name evidence="2" type="ORF">EXU30_15900</name>
</gene>
<dbReference type="CDD" id="cd01836">
    <property type="entry name" value="FeeA_FeeB_like"/>
    <property type="match status" value="1"/>
</dbReference>
<organism evidence="2 3">
    <name type="scientific">Shewanella maritima</name>
    <dbReference type="NCBI Taxonomy" id="2520507"/>
    <lineage>
        <taxon>Bacteria</taxon>
        <taxon>Pseudomonadati</taxon>
        <taxon>Pseudomonadota</taxon>
        <taxon>Gammaproteobacteria</taxon>
        <taxon>Alteromonadales</taxon>
        <taxon>Shewanellaceae</taxon>
        <taxon>Shewanella</taxon>
    </lineage>
</organism>
<dbReference type="OrthoDB" id="9804395at2"/>
<keyword evidence="3" id="KW-1185">Reference proteome</keyword>
<dbReference type="PANTHER" id="PTHR30383">
    <property type="entry name" value="THIOESTERASE 1/PROTEASE 1/LYSOPHOSPHOLIPASE L1"/>
    <property type="match status" value="1"/>
</dbReference>